<dbReference type="AlphaFoldDB" id="A0A1Y2HQC0"/>
<dbReference type="Proteomes" id="UP000193411">
    <property type="component" value="Unassembled WGS sequence"/>
</dbReference>
<dbReference type="EMBL" id="MCFL01000015">
    <property type="protein sequence ID" value="ORZ36749.1"/>
    <property type="molecule type" value="Genomic_DNA"/>
</dbReference>
<proteinExistence type="predicted"/>
<dbReference type="OrthoDB" id="5599713at2759"/>
<dbReference type="GO" id="GO:0005829">
    <property type="term" value="C:cytosol"/>
    <property type="evidence" value="ECO:0007669"/>
    <property type="project" value="TreeGrafter"/>
</dbReference>
<feature type="compositionally biased region" description="Basic residues" evidence="1">
    <location>
        <begin position="541"/>
        <end position="553"/>
    </location>
</feature>
<dbReference type="InterPro" id="IPR032035">
    <property type="entry name" value="Folliculin_DENN"/>
</dbReference>
<dbReference type="GO" id="GO:1904263">
    <property type="term" value="P:positive regulation of TORC1 signaling"/>
    <property type="evidence" value="ECO:0007669"/>
    <property type="project" value="TreeGrafter"/>
</dbReference>
<dbReference type="PANTHER" id="PTHR31441">
    <property type="entry name" value="FOLLICULIN FAMILY MEMBER"/>
    <property type="match status" value="1"/>
</dbReference>
<protein>
    <recommendedName>
        <fullName evidence="2">Folliculin DENN domain-containing protein</fullName>
    </recommendedName>
</protein>
<gene>
    <name evidence="3" type="ORF">BCR44DRAFT_1058973</name>
</gene>
<evidence type="ECO:0000256" key="1">
    <source>
        <dbReference type="SAM" id="MobiDB-lite"/>
    </source>
</evidence>
<dbReference type="PANTHER" id="PTHR31441:SF2">
    <property type="entry name" value="FOLLICULIN"/>
    <property type="match status" value="1"/>
</dbReference>
<dbReference type="InterPro" id="IPR021713">
    <property type="entry name" value="Folliculin"/>
</dbReference>
<dbReference type="GO" id="GO:0005096">
    <property type="term" value="F:GTPase activator activity"/>
    <property type="evidence" value="ECO:0007669"/>
    <property type="project" value="TreeGrafter"/>
</dbReference>
<name>A0A1Y2HQC0_9FUNG</name>
<feature type="region of interest" description="Disordered" evidence="1">
    <location>
        <begin position="526"/>
        <end position="562"/>
    </location>
</feature>
<accession>A0A1Y2HQC0</accession>
<comment type="caution">
    <text evidence="3">The sequence shown here is derived from an EMBL/GenBank/DDBJ whole genome shotgun (WGS) entry which is preliminary data.</text>
</comment>
<feature type="region of interest" description="Disordered" evidence="1">
    <location>
        <begin position="422"/>
        <end position="446"/>
    </location>
</feature>
<feature type="domain" description="Folliculin DENN" evidence="2">
    <location>
        <begin position="51"/>
        <end position="139"/>
    </location>
</feature>
<keyword evidence="4" id="KW-1185">Reference proteome</keyword>
<evidence type="ECO:0000313" key="3">
    <source>
        <dbReference type="EMBL" id="ORZ36749.1"/>
    </source>
</evidence>
<evidence type="ECO:0000259" key="2">
    <source>
        <dbReference type="Pfam" id="PF16692"/>
    </source>
</evidence>
<dbReference type="STRING" id="765915.A0A1Y2HQC0"/>
<sequence>MSLASTSSSSPAVNAIANHHSRNRHRPRHLPSTTSATDPALTVLFHLAFHLPRPDLLILLTHLATGDQIIVRGACDLATPLLHALAYVLPDDCATVVENSPTYRESWECNLLGVDSYVALPLNTLRENGAGYCVVDVDEVSVRVAYDYLPAPAAAVTGGGGGAGTGASAPPPANPRASMGFGSTGAGAPTGAGAGVGGLPSVSRIAADVARAVDGAKALAGSQWLAAHPCMPPTAGSTTGAAALLGSSASTSSLRWAANAHHHLHPNSAASSSDTCLPPRVLAALRLALGRVQTSWLTRAGDFAAMVRRATLYSSTAAHVSLSPFATAANPATAVVGALVNPESAVPMALAHCHANMSEWSIGSTGSGASGVSHYSPQGGGGGGAGSASATTAAAAARPIVSAARAVAKQASLLSLSSLLGSSWRKNSSSSSVNVSGAGGVGPGASSSSAAHVTASILSSSPATVSGATGKQYLGNVRRAAPTAHPSMGSSGMAGNAMPAPASLASLFPSSSVSATGAGAPLAPPYISTGSSDMRREAVVHTRRARPCRRRLPSRVPEASGR</sequence>
<dbReference type="Gene3D" id="3.40.50.12430">
    <property type="match status" value="1"/>
</dbReference>
<organism evidence="3 4">
    <name type="scientific">Catenaria anguillulae PL171</name>
    <dbReference type="NCBI Taxonomy" id="765915"/>
    <lineage>
        <taxon>Eukaryota</taxon>
        <taxon>Fungi</taxon>
        <taxon>Fungi incertae sedis</taxon>
        <taxon>Blastocladiomycota</taxon>
        <taxon>Blastocladiomycetes</taxon>
        <taxon>Blastocladiales</taxon>
        <taxon>Catenariaceae</taxon>
        <taxon>Catenaria</taxon>
    </lineage>
</organism>
<evidence type="ECO:0000313" key="4">
    <source>
        <dbReference type="Proteomes" id="UP000193411"/>
    </source>
</evidence>
<feature type="compositionally biased region" description="Low complexity" evidence="1">
    <location>
        <begin position="422"/>
        <end position="436"/>
    </location>
</feature>
<dbReference type="Pfam" id="PF16692">
    <property type="entry name" value="Folliculin_C"/>
    <property type="match status" value="1"/>
</dbReference>
<reference evidence="3 4" key="1">
    <citation type="submission" date="2016-07" db="EMBL/GenBank/DDBJ databases">
        <title>Pervasive Adenine N6-methylation of Active Genes in Fungi.</title>
        <authorList>
            <consortium name="DOE Joint Genome Institute"/>
            <person name="Mondo S.J."/>
            <person name="Dannebaum R.O."/>
            <person name="Kuo R.C."/>
            <person name="Labutti K."/>
            <person name="Haridas S."/>
            <person name="Kuo A."/>
            <person name="Salamov A."/>
            <person name="Ahrendt S.R."/>
            <person name="Lipzen A."/>
            <person name="Sullivan W."/>
            <person name="Andreopoulos W.B."/>
            <person name="Clum A."/>
            <person name="Lindquist E."/>
            <person name="Daum C."/>
            <person name="Ramamoorthy G.K."/>
            <person name="Gryganskyi A."/>
            <person name="Culley D."/>
            <person name="Magnuson J.K."/>
            <person name="James T.Y."/>
            <person name="O'Malley M.A."/>
            <person name="Stajich J.E."/>
            <person name="Spatafora J.W."/>
            <person name="Visel A."/>
            <person name="Grigoriev I.V."/>
        </authorList>
    </citation>
    <scope>NUCLEOTIDE SEQUENCE [LARGE SCALE GENOMIC DNA]</scope>
    <source>
        <strain evidence="3 4">PL171</strain>
    </source>
</reference>